<protein>
    <recommendedName>
        <fullName evidence="8">rRNA adenine N(6)-methyltransferase</fullName>
        <ecNumber evidence="8">2.1.1.-</ecNumber>
    </recommendedName>
</protein>
<dbReference type="EMBL" id="GHBP01004585">
    <property type="protein sequence ID" value="NDJ93688.1"/>
    <property type="molecule type" value="Transcribed_RNA"/>
</dbReference>
<dbReference type="Pfam" id="PF00398">
    <property type="entry name" value="RrnaAD"/>
    <property type="match status" value="1"/>
</dbReference>
<comment type="function">
    <text evidence="6">Specifically dimethylates two adjacent adenosines in the loop of a conserved hairpin near the 3'-end of 18S rRNA in the 40S particle. Involved in the pre-rRNA processing steps leading to small-subunit rRNA production independently of its RNA-modifying catalytic activity. Part of the small subunit (SSU) processome, first precursor of the small eukaryotic ribosomal subunit. During the assembly of the SSU processome in the nucleolus, many ribosome biogenesis factors, an RNA chaperone and ribosomal proteins associate with the nascent pre-rRNA and work in concert to generate RNA folding, modifications, rearrangements and cleavage as well as targeted degradation of pre-ribosomal RNA by the RNA exosome.</text>
</comment>
<dbReference type="GO" id="GO:0003723">
    <property type="term" value="F:RNA binding"/>
    <property type="evidence" value="ECO:0007669"/>
    <property type="project" value="UniProtKB-UniRule"/>
</dbReference>
<evidence type="ECO:0000256" key="8">
    <source>
        <dbReference type="RuleBase" id="RU362106"/>
    </source>
</evidence>
<evidence type="ECO:0000256" key="6">
    <source>
        <dbReference type="ARBA" id="ARBA00046134"/>
    </source>
</evidence>
<keyword evidence="1 7" id="KW-0489">Methyltransferase</keyword>
<dbReference type="SMART" id="SM00650">
    <property type="entry name" value="rADc"/>
    <property type="match status" value="1"/>
</dbReference>
<evidence type="ECO:0000256" key="5">
    <source>
        <dbReference type="ARBA" id="ARBA00035020"/>
    </source>
</evidence>
<evidence type="ECO:0000256" key="4">
    <source>
        <dbReference type="ARBA" id="ARBA00022884"/>
    </source>
</evidence>
<feature type="binding site" evidence="7">
    <location>
        <position position="86"/>
    </location>
    <ligand>
        <name>S-adenosyl-L-methionine</name>
        <dbReference type="ChEBI" id="CHEBI:59789"/>
    </ligand>
</feature>
<evidence type="ECO:0000256" key="7">
    <source>
        <dbReference type="PROSITE-ProRule" id="PRU01026"/>
    </source>
</evidence>
<keyword evidence="8" id="KW-0698">rRNA processing</keyword>
<keyword evidence="2 7" id="KW-0808">Transferase</keyword>
<dbReference type="EC" id="2.1.1.-" evidence="8"/>
<dbReference type="SUPFAM" id="SSF53335">
    <property type="entry name" value="S-adenosyl-L-methionine-dependent methyltransferases"/>
    <property type="match status" value="1"/>
</dbReference>
<dbReference type="PANTHER" id="PTHR11727:SF7">
    <property type="entry name" value="DIMETHYLADENOSINE TRANSFERASE-RELATED"/>
    <property type="match status" value="1"/>
</dbReference>
<keyword evidence="3 7" id="KW-0949">S-adenosyl-L-methionine</keyword>
<dbReference type="InterPro" id="IPR029063">
    <property type="entry name" value="SAM-dependent_MTases_sf"/>
</dbReference>
<evidence type="ECO:0000313" key="10">
    <source>
        <dbReference type="EMBL" id="NDJ93688.1"/>
    </source>
</evidence>
<evidence type="ECO:0000256" key="2">
    <source>
        <dbReference type="ARBA" id="ARBA00022679"/>
    </source>
</evidence>
<sequence length="113" mass="12857">MFYKTEIGQHVLKNPLIIDTIIKKSNITTSDIVLEIGPGTGNLTAKLLEKAKQVIVIELDVRMVAELEKRFRTSPSYSKLKIISGDALKVDLPFFNICVANLPYQVFYYNFYV</sequence>
<dbReference type="PROSITE" id="PS01131">
    <property type="entry name" value="RRNA_A_DIMETH"/>
    <property type="match status" value="1"/>
</dbReference>
<feature type="binding site" evidence="7">
    <location>
        <position position="37"/>
    </location>
    <ligand>
        <name>S-adenosyl-L-methionine</name>
        <dbReference type="ChEBI" id="CHEBI:59789"/>
    </ligand>
</feature>
<keyword evidence="4 7" id="KW-0694">RNA-binding</keyword>
<dbReference type="PANTHER" id="PTHR11727">
    <property type="entry name" value="DIMETHYLADENOSINE TRANSFERASE"/>
    <property type="match status" value="1"/>
</dbReference>
<dbReference type="CDD" id="cd02440">
    <property type="entry name" value="AdoMet_MTases"/>
    <property type="match status" value="1"/>
</dbReference>
<feature type="binding site" evidence="7">
    <location>
        <position position="101"/>
    </location>
    <ligand>
        <name>S-adenosyl-L-methionine</name>
        <dbReference type="ChEBI" id="CHEBI:59789"/>
    </ligand>
</feature>
<feature type="binding site" evidence="7">
    <location>
        <position position="12"/>
    </location>
    <ligand>
        <name>S-adenosyl-L-methionine</name>
        <dbReference type="ChEBI" id="CHEBI:59789"/>
    </ligand>
</feature>
<feature type="binding site" evidence="7">
    <location>
        <position position="10"/>
    </location>
    <ligand>
        <name>S-adenosyl-L-methionine</name>
        <dbReference type="ChEBI" id="CHEBI:59789"/>
    </ligand>
</feature>
<dbReference type="AlphaFoldDB" id="A0A6G3MI09"/>
<reference evidence="10" key="1">
    <citation type="submission" date="2018-11" db="EMBL/GenBank/DDBJ databases">
        <title>Henneguya salminicola genome and transcriptome.</title>
        <authorList>
            <person name="Yahalomi D."/>
            <person name="Atkinson S.D."/>
            <person name="Neuhof M."/>
            <person name="Chang E.S."/>
            <person name="Philippe H."/>
            <person name="Cartwright P."/>
            <person name="Bartholomew J.L."/>
            <person name="Huchon D."/>
        </authorList>
    </citation>
    <scope>NUCLEOTIDE SEQUENCE</scope>
    <source>
        <strain evidence="10">Hz1</strain>
        <tissue evidence="10">Whole</tissue>
    </source>
</reference>
<evidence type="ECO:0000256" key="3">
    <source>
        <dbReference type="ARBA" id="ARBA00022691"/>
    </source>
</evidence>
<dbReference type="InterPro" id="IPR001737">
    <property type="entry name" value="KsgA/Erm"/>
</dbReference>
<evidence type="ECO:0000256" key="1">
    <source>
        <dbReference type="ARBA" id="ARBA00022603"/>
    </source>
</evidence>
<evidence type="ECO:0000259" key="9">
    <source>
        <dbReference type="SMART" id="SM00650"/>
    </source>
</evidence>
<accession>A0A6G3MI09</accession>
<organism evidence="10">
    <name type="scientific">Henneguya salminicola</name>
    <name type="common">Myxosporean</name>
    <dbReference type="NCBI Taxonomy" id="69463"/>
    <lineage>
        <taxon>Eukaryota</taxon>
        <taxon>Metazoa</taxon>
        <taxon>Cnidaria</taxon>
        <taxon>Myxozoa</taxon>
        <taxon>Myxosporea</taxon>
        <taxon>Bivalvulida</taxon>
        <taxon>Platysporina</taxon>
        <taxon>Myxobolidae</taxon>
        <taxon>Henneguya</taxon>
    </lineage>
</organism>
<comment type="subunit">
    <text evidence="5">Part of the small subunit (SSU) processome, composed of more than 70 proteins and the RNA chaperone small nucleolar RNA (snoRNA) U3.</text>
</comment>
<dbReference type="Gene3D" id="3.40.50.150">
    <property type="entry name" value="Vaccinia Virus protein VP39"/>
    <property type="match status" value="1"/>
</dbReference>
<dbReference type="GO" id="GO:0000179">
    <property type="term" value="F:rRNA (adenine-N6,N6-)-dimethyltransferase activity"/>
    <property type="evidence" value="ECO:0007669"/>
    <property type="project" value="UniProtKB-UniRule"/>
</dbReference>
<name>A0A6G3MI09_HENSL</name>
<feature type="domain" description="Ribosomal RNA adenine methylase transferase N-terminal" evidence="9">
    <location>
        <begin position="17"/>
        <end position="112"/>
    </location>
</feature>
<proteinExistence type="inferred from homology"/>
<dbReference type="InterPro" id="IPR020596">
    <property type="entry name" value="rRNA_Ade_Mease_Trfase_CS"/>
</dbReference>
<dbReference type="PROSITE" id="PS51689">
    <property type="entry name" value="SAM_RNA_A_N6_MT"/>
    <property type="match status" value="1"/>
</dbReference>
<feature type="binding site" evidence="7">
    <location>
        <position position="58"/>
    </location>
    <ligand>
        <name>S-adenosyl-L-methionine</name>
        <dbReference type="ChEBI" id="CHEBI:59789"/>
    </ligand>
</feature>
<dbReference type="InterPro" id="IPR020598">
    <property type="entry name" value="rRNA_Ade_methylase_Trfase_N"/>
</dbReference>
<comment type="similarity">
    <text evidence="7 8">Belongs to the class I-like SAM-binding methyltransferase superfamily. rRNA adenine N(6)-methyltransferase family.</text>
</comment>